<name>A0AAN9UW24_9PEZI</name>
<dbReference type="InterPro" id="IPR029032">
    <property type="entry name" value="AhpD-like"/>
</dbReference>
<comment type="caution">
    <text evidence="1">The sequence shown here is derived from an EMBL/GenBank/DDBJ whole genome shotgun (WGS) entry which is preliminary data.</text>
</comment>
<keyword evidence="2" id="KW-1185">Reference proteome</keyword>
<dbReference type="AlphaFoldDB" id="A0AAN9UW24"/>
<sequence length="205" mass="22524">MSRFPPIPETELSDAQKGTQHGIADLFSRFPSHLVQKNDEGLTYGPYSSLFYTEDISDPWFALASKVMRQQRFTFKEKELCILAVLSEYDVPYVHYAHSEIALCAGFTKEQVQQAVHGKLPGDLDGREAAVYTLALTLARLHGPLSDESFEQAREILGRDGVAGVAHIVSGYVYVAMLSNIGDAGAPKAEEGMFLATKNPDLGNK</sequence>
<evidence type="ECO:0000313" key="1">
    <source>
        <dbReference type="EMBL" id="KAK7754991.1"/>
    </source>
</evidence>
<dbReference type="Gene3D" id="1.20.1290.10">
    <property type="entry name" value="AhpD-like"/>
    <property type="match status" value="1"/>
</dbReference>
<protein>
    <recommendedName>
        <fullName evidence="3">Carboxymuconolactone decarboxylase-like domain-containing protein</fullName>
    </recommendedName>
</protein>
<proteinExistence type="predicted"/>
<dbReference type="PANTHER" id="PTHR34846:SF11">
    <property type="entry name" value="4-CARBOXYMUCONOLACTONE DECARBOXYLASE FAMILY PROTEIN (AFU_ORTHOLOGUE AFUA_6G11590)"/>
    <property type="match status" value="1"/>
</dbReference>
<evidence type="ECO:0000313" key="2">
    <source>
        <dbReference type="Proteomes" id="UP001320420"/>
    </source>
</evidence>
<reference evidence="1 2" key="1">
    <citation type="submission" date="2024-02" db="EMBL/GenBank/DDBJ databases">
        <title>De novo assembly and annotation of 12 fungi associated with fruit tree decline syndrome in Ontario, Canada.</title>
        <authorList>
            <person name="Sulman M."/>
            <person name="Ellouze W."/>
            <person name="Ilyukhin E."/>
        </authorList>
    </citation>
    <scope>NUCLEOTIDE SEQUENCE [LARGE SCALE GENOMIC DNA]</scope>
    <source>
        <strain evidence="1 2">M11/M66-122</strain>
    </source>
</reference>
<dbReference type="EMBL" id="JAKJXP020000016">
    <property type="protein sequence ID" value="KAK7754991.1"/>
    <property type="molecule type" value="Genomic_DNA"/>
</dbReference>
<evidence type="ECO:0008006" key="3">
    <source>
        <dbReference type="Google" id="ProtNLM"/>
    </source>
</evidence>
<organism evidence="1 2">
    <name type="scientific">Diatrype stigma</name>
    <dbReference type="NCBI Taxonomy" id="117547"/>
    <lineage>
        <taxon>Eukaryota</taxon>
        <taxon>Fungi</taxon>
        <taxon>Dikarya</taxon>
        <taxon>Ascomycota</taxon>
        <taxon>Pezizomycotina</taxon>
        <taxon>Sordariomycetes</taxon>
        <taxon>Xylariomycetidae</taxon>
        <taxon>Xylariales</taxon>
        <taxon>Diatrypaceae</taxon>
        <taxon>Diatrype</taxon>
    </lineage>
</organism>
<accession>A0AAN9UW24</accession>
<dbReference type="SUPFAM" id="SSF69118">
    <property type="entry name" value="AhpD-like"/>
    <property type="match status" value="1"/>
</dbReference>
<dbReference type="Proteomes" id="UP001320420">
    <property type="component" value="Unassembled WGS sequence"/>
</dbReference>
<dbReference type="PANTHER" id="PTHR34846">
    <property type="entry name" value="4-CARBOXYMUCONOLACTONE DECARBOXYLASE FAMILY PROTEIN (AFU_ORTHOLOGUE AFUA_6G11590)"/>
    <property type="match status" value="1"/>
</dbReference>
<gene>
    <name evidence="1" type="ORF">SLS62_003075</name>
</gene>